<evidence type="ECO:0000313" key="2">
    <source>
        <dbReference type="EMBL" id="QDV07036.1"/>
    </source>
</evidence>
<feature type="compositionally biased region" description="Basic and acidic residues" evidence="1">
    <location>
        <begin position="75"/>
        <end position="85"/>
    </location>
</feature>
<feature type="compositionally biased region" description="Basic and acidic residues" evidence="1">
    <location>
        <begin position="8"/>
        <end position="19"/>
    </location>
</feature>
<dbReference type="AlphaFoldDB" id="A0A518ESH0"/>
<dbReference type="EMBL" id="CP036434">
    <property type="protein sequence ID" value="QDV07036.1"/>
    <property type="molecule type" value="Genomic_DNA"/>
</dbReference>
<feature type="region of interest" description="Disordered" evidence="1">
    <location>
        <begin position="1"/>
        <end position="85"/>
    </location>
</feature>
<keyword evidence="3" id="KW-1185">Reference proteome</keyword>
<protein>
    <submittedName>
        <fullName evidence="2">Uncharacterized protein</fullName>
    </submittedName>
</protein>
<name>A0A518ESH0_9BACT</name>
<evidence type="ECO:0000313" key="3">
    <source>
        <dbReference type="Proteomes" id="UP000320390"/>
    </source>
</evidence>
<organism evidence="2 3">
    <name type="scientific">Saltatorellus ferox</name>
    <dbReference type="NCBI Taxonomy" id="2528018"/>
    <lineage>
        <taxon>Bacteria</taxon>
        <taxon>Pseudomonadati</taxon>
        <taxon>Planctomycetota</taxon>
        <taxon>Planctomycetia</taxon>
        <taxon>Planctomycetia incertae sedis</taxon>
        <taxon>Saltatorellus</taxon>
    </lineage>
</organism>
<sequence length="85" mass="9043">MQGQGVQSKERAPRTERGALFHSSVPAQPAQPAQPSWEGSSWLDQWLTRTAAAAVAPQAPPPEVEAVQAGSFEPSLHEAPEQLSS</sequence>
<feature type="compositionally biased region" description="Low complexity" evidence="1">
    <location>
        <begin position="26"/>
        <end position="35"/>
    </location>
</feature>
<evidence type="ECO:0000256" key="1">
    <source>
        <dbReference type="SAM" id="MobiDB-lite"/>
    </source>
</evidence>
<reference evidence="2 3" key="1">
    <citation type="submission" date="2019-02" db="EMBL/GenBank/DDBJ databases">
        <title>Deep-cultivation of Planctomycetes and their phenomic and genomic characterization uncovers novel biology.</title>
        <authorList>
            <person name="Wiegand S."/>
            <person name="Jogler M."/>
            <person name="Boedeker C."/>
            <person name="Pinto D."/>
            <person name="Vollmers J."/>
            <person name="Rivas-Marin E."/>
            <person name="Kohn T."/>
            <person name="Peeters S.H."/>
            <person name="Heuer A."/>
            <person name="Rast P."/>
            <person name="Oberbeckmann S."/>
            <person name="Bunk B."/>
            <person name="Jeske O."/>
            <person name="Meyerdierks A."/>
            <person name="Storesund J.E."/>
            <person name="Kallscheuer N."/>
            <person name="Luecker S."/>
            <person name="Lage O.M."/>
            <person name="Pohl T."/>
            <person name="Merkel B.J."/>
            <person name="Hornburger P."/>
            <person name="Mueller R.-W."/>
            <person name="Bruemmer F."/>
            <person name="Labrenz M."/>
            <person name="Spormann A.M."/>
            <person name="Op den Camp H."/>
            <person name="Overmann J."/>
            <person name="Amann R."/>
            <person name="Jetten M.S.M."/>
            <person name="Mascher T."/>
            <person name="Medema M.H."/>
            <person name="Devos D.P."/>
            <person name="Kaster A.-K."/>
            <person name="Ovreas L."/>
            <person name="Rohde M."/>
            <person name="Galperin M.Y."/>
            <person name="Jogler C."/>
        </authorList>
    </citation>
    <scope>NUCLEOTIDE SEQUENCE [LARGE SCALE GENOMIC DNA]</scope>
    <source>
        <strain evidence="2 3">Poly30</strain>
    </source>
</reference>
<proteinExistence type="predicted"/>
<dbReference type="Proteomes" id="UP000320390">
    <property type="component" value="Chromosome"/>
</dbReference>
<gene>
    <name evidence="2" type="ORF">Poly30_25550</name>
</gene>
<accession>A0A518ESH0</accession>